<reference evidence="2 3" key="1">
    <citation type="submission" date="2019-02" db="EMBL/GenBank/DDBJ databases">
        <title>Deep-cultivation of Planctomycetes and their phenomic and genomic characterization uncovers novel biology.</title>
        <authorList>
            <person name="Wiegand S."/>
            <person name="Jogler M."/>
            <person name="Boedeker C."/>
            <person name="Pinto D."/>
            <person name="Vollmers J."/>
            <person name="Rivas-Marin E."/>
            <person name="Kohn T."/>
            <person name="Peeters S.H."/>
            <person name="Heuer A."/>
            <person name="Rast P."/>
            <person name="Oberbeckmann S."/>
            <person name="Bunk B."/>
            <person name="Jeske O."/>
            <person name="Meyerdierks A."/>
            <person name="Storesund J.E."/>
            <person name="Kallscheuer N."/>
            <person name="Luecker S."/>
            <person name="Lage O.M."/>
            <person name="Pohl T."/>
            <person name="Merkel B.J."/>
            <person name="Hornburger P."/>
            <person name="Mueller R.-W."/>
            <person name="Bruemmer F."/>
            <person name="Labrenz M."/>
            <person name="Spormann A.M."/>
            <person name="Op den Camp H."/>
            <person name="Overmann J."/>
            <person name="Amann R."/>
            <person name="Jetten M.S.M."/>
            <person name="Mascher T."/>
            <person name="Medema M.H."/>
            <person name="Devos D.P."/>
            <person name="Kaster A.-K."/>
            <person name="Ovreas L."/>
            <person name="Rohde M."/>
            <person name="Galperin M.Y."/>
            <person name="Jogler C."/>
        </authorList>
    </citation>
    <scope>NUCLEOTIDE SEQUENCE [LARGE SCALE GENOMIC DNA]</scope>
    <source>
        <strain evidence="2 3">Mal33</strain>
    </source>
</reference>
<accession>A0A518J0M8</accession>
<protein>
    <submittedName>
        <fullName evidence="2">Uncharacterized protein</fullName>
    </submittedName>
</protein>
<keyword evidence="1" id="KW-0732">Signal</keyword>
<evidence type="ECO:0000313" key="3">
    <source>
        <dbReference type="Proteomes" id="UP000316770"/>
    </source>
</evidence>
<gene>
    <name evidence="2" type="ORF">Mal33_49140</name>
</gene>
<feature type="chain" id="PRO_5021832351" evidence="1">
    <location>
        <begin position="20"/>
        <end position="601"/>
    </location>
</feature>
<evidence type="ECO:0000256" key="1">
    <source>
        <dbReference type="SAM" id="SignalP"/>
    </source>
</evidence>
<dbReference type="RefSeq" id="WP_145289708.1">
    <property type="nucleotide sequence ID" value="NZ_CP036318.1"/>
</dbReference>
<keyword evidence="3" id="KW-1185">Reference proteome</keyword>
<sequence precursor="true">MFRFFILSWFILMSLPVSATPGNRDLNASLSAHGLNPDSKTLVAKCESLWKSHVDDMHKVNAARLANNIDDVSHQIIAKLCFAGRDIRFYADELIDMGEPAGLELRLRGDALWNEAHRASLAYLPTERGKKLTMAAMKALTKGRPGRQREVQKISDQVSKGNLDAAANAFQAAEEDLWKEMLWIHHTQRPPFHKSFQELQQTFWNAWRSERKAANAENLKKILASQTPDLAAVSGQLTEAIASIGQTGSCQIDGSSATGPEAFRHFFEKWQTAHVGLIRCQGIYWALQTIGAAPNQGHGPWSETAAEWNTKMLAMLPELIVADASHATGNTAAGLYMQYLQTIAPLARRTPSSQLAAAVEPPLAQLLSSTPQAAALVDRYQRATNDMLTWRARLAAAQAKQRNESFPSLASQFAKANQSFDSYLGLFEKPGNQAITPTLRIVSPELLTVPVEKLLETQVRADDLTRIPGGGRFSLSAYRDRVFANVPATIDLAAPLADLQSDLLVSDTQPPLSLRASMALESAKQIDMRAIGGTIKNLYLESVIVRFASLPTAAAVLFPLSGLPSDGESQQRPLGMDQMMMRFDVMPSWVWHDYFVADIGN</sequence>
<dbReference type="AlphaFoldDB" id="A0A518J0M8"/>
<feature type="signal peptide" evidence="1">
    <location>
        <begin position="1"/>
        <end position="19"/>
    </location>
</feature>
<proteinExistence type="predicted"/>
<organism evidence="2 3">
    <name type="scientific">Rosistilla oblonga</name>
    <dbReference type="NCBI Taxonomy" id="2527990"/>
    <lineage>
        <taxon>Bacteria</taxon>
        <taxon>Pseudomonadati</taxon>
        <taxon>Planctomycetota</taxon>
        <taxon>Planctomycetia</taxon>
        <taxon>Pirellulales</taxon>
        <taxon>Pirellulaceae</taxon>
        <taxon>Rosistilla</taxon>
    </lineage>
</organism>
<evidence type="ECO:0000313" key="2">
    <source>
        <dbReference type="EMBL" id="QDV58889.1"/>
    </source>
</evidence>
<dbReference type="Proteomes" id="UP000316770">
    <property type="component" value="Chromosome"/>
</dbReference>
<dbReference type="EMBL" id="CP036318">
    <property type="protein sequence ID" value="QDV58889.1"/>
    <property type="molecule type" value="Genomic_DNA"/>
</dbReference>
<name>A0A518J0M8_9BACT</name>